<accession>A0A0P5Q3R4</accession>
<dbReference type="AlphaFoldDB" id="A0A0P5Q3R4"/>
<sequence>MAEGNQPMDNLGGFANPRFVLINGCFWNSNLTRRYIQGQVWLNEFTNLLLESFLQLHGSPMYGKKLWNKETNTHEYVRRPLQQLGSLEILKYGEKHACTLYRPREFNPMQFGRRTEELLALRNDMTHEVGKWTQADTRDTLKKLLEKMVIVSEYLVKCSRHDVQLHNSIRKFKSSCERELDQMRRLEYKDLY</sequence>
<protein>
    <submittedName>
        <fullName evidence="1">Uncharacterized protein</fullName>
    </submittedName>
</protein>
<keyword evidence="2" id="KW-1185">Reference proteome</keyword>
<dbReference type="EMBL" id="LRGB01001863">
    <property type="protein sequence ID" value="KZS10275.1"/>
    <property type="molecule type" value="Genomic_DNA"/>
</dbReference>
<gene>
    <name evidence="1" type="ORF">APZ42_025293</name>
</gene>
<dbReference type="Proteomes" id="UP000076858">
    <property type="component" value="Unassembled WGS sequence"/>
</dbReference>
<organism evidence="1 2">
    <name type="scientific">Daphnia magna</name>
    <dbReference type="NCBI Taxonomy" id="35525"/>
    <lineage>
        <taxon>Eukaryota</taxon>
        <taxon>Metazoa</taxon>
        <taxon>Ecdysozoa</taxon>
        <taxon>Arthropoda</taxon>
        <taxon>Crustacea</taxon>
        <taxon>Branchiopoda</taxon>
        <taxon>Diplostraca</taxon>
        <taxon>Cladocera</taxon>
        <taxon>Anomopoda</taxon>
        <taxon>Daphniidae</taxon>
        <taxon>Daphnia</taxon>
    </lineage>
</organism>
<comment type="caution">
    <text evidence="1">The sequence shown here is derived from an EMBL/GenBank/DDBJ whole genome shotgun (WGS) entry which is preliminary data.</text>
</comment>
<name>A0A0P5Q3R4_9CRUS</name>
<proteinExistence type="predicted"/>
<dbReference type="OrthoDB" id="6373954at2759"/>
<evidence type="ECO:0000313" key="1">
    <source>
        <dbReference type="EMBL" id="KZS10275.1"/>
    </source>
</evidence>
<reference evidence="1 2" key="1">
    <citation type="submission" date="2016-03" db="EMBL/GenBank/DDBJ databases">
        <title>EvidentialGene: Evidence-directed Construction of Genes on Genomes.</title>
        <authorList>
            <person name="Gilbert D.G."/>
            <person name="Choi J.-H."/>
            <person name="Mockaitis K."/>
            <person name="Colbourne J."/>
            <person name="Pfrender M."/>
        </authorList>
    </citation>
    <scope>NUCLEOTIDE SEQUENCE [LARGE SCALE GENOMIC DNA]</scope>
    <source>
        <strain evidence="1 2">Xinb3</strain>
        <tissue evidence="1">Complete organism</tissue>
    </source>
</reference>
<evidence type="ECO:0000313" key="2">
    <source>
        <dbReference type="Proteomes" id="UP000076858"/>
    </source>
</evidence>